<keyword evidence="3" id="KW-0699">rRNA-binding</keyword>
<name>A0A1H6VAY7_9EURY</name>
<proteinExistence type="inferred from homology"/>
<feature type="domain" description="Large ribosomal subunit protein eL20" evidence="5">
    <location>
        <begin position="1"/>
        <end position="55"/>
    </location>
</feature>
<evidence type="ECO:0000313" key="7">
    <source>
        <dbReference type="Proteomes" id="UP000198888"/>
    </source>
</evidence>
<evidence type="ECO:0000313" key="6">
    <source>
        <dbReference type="EMBL" id="SEJ00996.1"/>
    </source>
</evidence>
<dbReference type="Pfam" id="PF01775">
    <property type="entry name" value="Ribosomal_L18A"/>
    <property type="match status" value="1"/>
</dbReference>
<dbReference type="GeneID" id="35002975"/>
<accession>A0A1H6VAY7</accession>
<protein>
    <recommendedName>
        <fullName evidence="3">Large ribosomal subunit protein eL20</fullName>
    </recommendedName>
</protein>
<dbReference type="KEGG" id="hae:halTADL_2196"/>
<dbReference type="EMBL" id="FNYR01000016">
    <property type="protein sequence ID" value="SEJ00996.1"/>
    <property type="molecule type" value="Genomic_DNA"/>
</dbReference>
<evidence type="ECO:0000256" key="2">
    <source>
        <dbReference type="ARBA" id="ARBA00023274"/>
    </source>
</evidence>
<gene>
    <name evidence="3" type="primary">rpl18a</name>
    <name evidence="3" type="synonym">rpl20e</name>
    <name evidence="3" type="synonym">rplX</name>
    <name evidence="6" type="ORF">SAMN05444271_11614</name>
</gene>
<dbReference type="InterPro" id="IPR028877">
    <property type="entry name" value="Ribosomal_eL20"/>
</dbReference>
<dbReference type="GO" id="GO:0006412">
    <property type="term" value="P:translation"/>
    <property type="evidence" value="ECO:0007669"/>
    <property type="project" value="UniProtKB-UniRule"/>
</dbReference>
<evidence type="ECO:0000256" key="3">
    <source>
        <dbReference type="HAMAP-Rule" id="MF_00273"/>
    </source>
</evidence>
<dbReference type="AlphaFoldDB" id="A0A1H6VAY7"/>
<organism evidence="6 7">
    <name type="scientific">Halohasta litchfieldiae</name>
    <dbReference type="NCBI Taxonomy" id="1073996"/>
    <lineage>
        <taxon>Archaea</taxon>
        <taxon>Methanobacteriati</taxon>
        <taxon>Methanobacteriota</taxon>
        <taxon>Stenosarchaea group</taxon>
        <taxon>Halobacteria</taxon>
        <taxon>Halobacteriales</taxon>
        <taxon>Haloferacaceae</taxon>
        <taxon>Halohasta</taxon>
    </lineage>
</organism>
<dbReference type="SUPFAM" id="SSF160374">
    <property type="entry name" value="RplX-like"/>
    <property type="match status" value="1"/>
</dbReference>
<dbReference type="GO" id="GO:0005840">
    <property type="term" value="C:ribosome"/>
    <property type="evidence" value="ECO:0007669"/>
    <property type="project" value="UniProtKB-KW"/>
</dbReference>
<feature type="compositionally biased region" description="Basic and acidic residues" evidence="4">
    <location>
        <begin position="11"/>
        <end position="20"/>
    </location>
</feature>
<dbReference type="GO" id="GO:0003735">
    <property type="term" value="F:structural constituent of ribosome"/>
    <property type="evidence" value="ECO:0007669"/>
    <property type="project" value="InterPro"/>
</dbReference>
<dbReference type="STRING" id="1073996.SAMN05444271_11614"/>
<feature type="region of interest" description="Disordered" evidence="4">
    <location>
        <begin position="1"/>
        <end position="20"/>
    </location>
</feature>
<evidence type="ECO:0000256" key="1">
    <source>
        <dbReference type="ARBA" id="ARBA00022980"/>
    </source>
</evidence>
<dbReference type="OrthoDB" id="191241at2157"/>
<keyword evidence="2 3" id="KW-0687">Ribonucleoprotein</keyword>
<dbReference type="GO" id="GO:0070180">
    <property type="term" value="F:large ribosomal subunit rRNA binding"/>
    <property type="evidence" value="ECO:0007669"/>
    <property type="project" value="UniProtKB-UniRule"/>
</dbReference>
<comment type="subunit">
    <text evidence="3">Part of the 50S ribosomal subunit. Binds 23S rRNA.</text>
</comment>
<evidence type="ECO:0000256" key="4">
    <source>
        <dbReference type="SAM" id="MobiDB-lite"/>
    </source>
</evidence>
<comment type="similarity">
    <text evidence="3">Belongs to the eukaryotic ribosomal protein eL20 family.</text>
</comment>
<keyword evidence="7" id="KW-1185">Reference proteome</keyword>
<dbReference type="RefSeq" id="WP_089672902.1">
    <property type="nucleotide sequence ID" value="NZ_CP024845.1"/>
</dbReference>
<keyword evidence="3" id="KW-0694">RNA-binding</keyword>
<keyword evidence="1 3" id="KW-0689">Ribosomal protein</keyword>
<evidence type="ECO:0000259" key="5">
    <source>
        <dbReference type="Pfam" id="PF01775"/>
    </source>
</evidence>
<reference evidence="6 7" key="1">
    <citation type="submission" date="2016-10" db="EMBL/GenBank/DDBJ databases">
        <authorList>
            <person name="de Groot N.N."/>
        </authorList>
    </citation>
    <scope>NUCLEOTIDE SEQUENCE [LARGE SCALE GENOMIC DNA]</scope>
    <source>
        <strain evidence="6 7">DSM 22187</strain>
    </source>
</reference>
<dbReference type="NCBIfam" id="NF001981">
    <property type="entry name" value="PRK00773.1-1"/>
    <property type="match status" value="1"/>
</dbReference>
<dbReference type="Gene3D" id="3.10.20.10">
    <property type="match status" value="1"/>
</dbReference>
<dbReference type="Proteomes" id="UP000198888">
    <property type="component" value="Unassembled WGS sequence"/>
</dbReference>
<accession>A0A2H4Q3J6</accession>
<dbReference type="GO" id="GO:1990904">
    <property type="term" value="C:ribonucleoprotein complex"/>
    <property type="evidence" value="ECO:0007669"/>
    <property type="project" value="UniProtKB-KW"/>
</dbReference>
<dbReference type="InterPro" id="IPR023573">
    <property type="entry name" value="Ribosomal_eL20_dom"/>
</dbReference>
<dbReference type="HAMAP" id="MF_00273">
    <property type="entry name" value="Ribosomal_eL20"/>
    <property type="match status" value="1"/>
</dbReference>
<sequence>MSQFTISGQFDGRDGPRSFSKDIEAVNENVAREHILSQFGSEHGLKRTQVTIEEVVAA</sequence>